<proteinExistence type="predicted"/>
<reference evidence="2" key="1">
    <citation type="submission" date="2013-10" db="EMBL/GenBank/DDBJ databases">
        <title>Genomic analysis of the causative agents of coccidiosis in chickens.</title>
        <authorList>
            <person name="Reid A.J."/>
            <person name="Blake D."/>
            <person name="Billington K."/>
            <person name="Browne H."/>
            <person name="Dunn M."/>
            <person name="Hung S."/>
            <person name="Kawahara F."/>
            <person name="Miranda-Saavedra D."/>
            <person name="Mourier T."/>
            <person name="Nagra H."/>
            <person name="Otto T.D."/>
            <person name="Rawlings N."/>
            <person name="Sanchez A."/>
            <person name="Sanders M."/>
            <person name="Subramaniam C."/>
            <person name="Tay Y."/>
            <person name="Dear P."/>
            <person name="Doerig C."/>
            <person name="Gruber A."/>
            <person name="Parkinson J."/>
            <person name="Shirley M."/>
            <person name="Wan K.L."/>
            <person name="Berriman M."/>
            <person name="Tomley F."/>
            <person name="Pain A."/>
        </authorList>
    </citation>
    <scope>NUCLEOTIDE SEQUENCE [LARGE SCALE GENOMIC DNA]</scope>
    <source>
        <strain evidence="2">Houghton</strain>
    </source>
</reference>
<feature type="non-terminal residue" evidence="2">
    <location>
        <position position="161"/>
    </location>
</feature>
<gene>
    <name evidence="2" type="ORF">ENH_00040160</name>
</gene>
<feature type="compositionally biased region" description="Basic residues" evidence="1">
    <location>
        <begin position="1"/>
        <end position="11"/>
    </location>
</feature>
<organism evidence="2 3">
    <name type="scientific">Eimeria necatrix</name>
    <dbReference type="NCBI Taxonomy" id="51315"/>
    <lineage>
        <taxon>Eukaryota</taxon>
        <taxon>Sar</taxon>
        <taxon>Alveolata</taxon>
        <taxon>Apicomplexa</taxon>
        <taxon>Conoidasida</taxon>
        <taxon>Coccidia</taxon>
        <taxon>Eucoccidiorida</taxon>
        <taxon>Eimeriorina</taxon>
        <taxon>Eimeriidae</taxon>
        <taxon>Eimeria</taxon>
    </lineage>
</organism>
<feature type="region of interest" description="Disordered" evidence="1">
    <location>
        <begin position="1"/>
        <end position="21"/>
    </location>
</feature>
<dbReference type="OrthoDB" id="10593868at2759"/>
<name>U6MGC5_9EIME</name>
<dbReference type="GeneID" id="25474174"/>
<sequence length="161" mass="18385">MPKKKPKRKVPQPKVDLQKLQEDARRQHIEESTALVLQHADRPQKELLGQWIEEATKIKKQEALQGLEREIGKHEGLVETQRYGLVPKESGREAWDYEFRIREEDAALAYEENFHQSSDLSLFQNRAVELQHQLQSRAAAAAQTLKGGLEKAAQSHAAATE</sequence>
<dbReference type="VEuPathDB" id="ToxoDB:ENH_00040160"/>
<dbReference type="Proteomes" id="UP000030754">
    <property type="component" value="Unassembled WGS sequence"/>
</dbReference>
<evidence type="ECO:0000313" key="3">
    <source>
        <dbReference type="Proteomes" id="UP000030754"/>
    </source>
</evidence>
<evidence type="ECO:0000313" key="2">
    <source>
        <dbReference type="EMBL" id="CDJ63307.1"/>
    </source>
</evidence>
<dbReference type="RefSeq" id="XP_013440669.1">
    <property type="nucleotide sequence ID" value="XM_013585215.1"/>
</dbReference>
<dbReference type="EMBL" id="HG722785">
    <property type="protein sequence ID" value="CDJ63307.1"/>
    <property type="molecule type" value="Genomic_DNA"/>
</dbReference>
<keyword evidence="3" id="KW-1185">Reference proteome</keyword>
<accession>U6MGC5</accession>
<evidence type="ECO:0000256" key="1">
    <source>
        <dbReference type="SAM" id="MobiDB-lite"/>
    </source>
</evidence>
<protein>
    <submittedName>
        <fullName evidence="2">Uncharacterized protein</fullName>
    </submittedName>
</protein>
<dbReference type="AlphaFoldDB" id="U6MGC5"/>
<reference evidence="2" key="2">
    <citation type="submission" date="2013-10" db="EMBL/GenBank/DDBJ databases">
        <authorList>
            <person name="Aslett M."/>
        </authorList>
    </citation>
    <scope>NUCLEOTIDE SEQUENCE [LARGE SCALE GENOMIC DNA]</scope>
    <source>
        <strain evidence="2">Houghton</strain>
    </source>
</reference>